<sequence>MFAFTAPGRRRNHTGDASEDAALGFTCRLRLATVTRNLASPRWAEHAVPTPPETTPDAETDPPTRDRTGTVSSTVFDDAVSTFSVASAAARSVISWPGERLLTACWPPSSSPAAATTARASSHARDTPPRHRFPVVPPPLPGHADPPPPHDDDHDDTDPPPIPVRCAVILDGHGSRPEDGTSVGPGARVVAHIARHLPRIVAQLVHLDPALLADFPTSTTDDPTLPPWYLPLLTHAVAHFKDLLNRFLDATFLVAAWDAGAALSATLHIGHDTVICANAGDCLLYALGHSHHTWTALPIWRAAPLLRPPCPAQAARFSYPPPPRTVPRRGHTPLPLMDVAEIIDRDDIPRTSSYEDALVYYPGVLREGQHAQVAQRDWRLLAAHLKPARSHDDVPGAAAMGGGVVLTSPESRKKLRLVNTVGNLAHVDVLLPRTSVYPFRVAEWGTREAAVVMVSDGVRDVFPHTQDLVEVWHAVREKRKAVELLGRWLAVPNDAPVPRRLNARIRTDVQRLGRARAPFQVVDARLQAAMDAAVGIMHRGREEEEEDDVMEVDGEDARRSWQAYCELVVHLAVVLGSRDDATCIVCAVGGVLDPVAPEEDELALYVGPELPPRAGKEERR</sequence>
<dbReference type="Proteomes" id="UP000054350">
    <property type="component" value="Unassembled WGS sequence"/>
</dbReference>
<evidence type="ECO:0008006" key="4">
    <source>
        <dbReference type="Google" id="ProtNLM"/>
    </source>
</evidence>
<feature type="region of interest" description="Disordered" evidence="1">
    <location>
        <begin position="42"/>
        <end position="71"/>
    </location>
</feature>
<dbReference type="AlphaFoldDB" id="A0A0L0S6H2"/>
<evidence type="ECO:0000313" key="2">
    <source>
        <dbReference type="EMBL" id="KNE58203.1"/>
    </source>
</evidence>
<proteinExistence type="predicted"/>
<organism evidence="2 3">
    <name type="scientific">Allomyces macrogynus (strain ATCC 38327)</name>
    <name type="common">Allomyces javanicus var. macrogynus</name>
    <dbReference type="NCBI Taxonomy" id="578462"/>
    <lineage>
        <taxon>Eukaryota</taxon>
        <taxon>Fungi</taxon>
        <taxon>Fungi incertae sedis</taxon>
        <taxon>Blastocladiomycota</taxon>
        <taxon>Blastocladiomycetes</taxon>
        <taxon>Blastocladiales</taxon>
        <taxon>Blastocladiaceae</taxon>
        <taxon>Allomyces</taxon>
    </lineage>
</organism>
<dbReference type="InterPro" id="IPR036457">
    <property type="entry name" value="PPM-type-like_dom_sf"/>
</dbReference>
<feature type="region of interest" description="Disordered" evidence="1">
    <location>
        <begin position="108"/>
        <end position="163"/>
    </location>
</feature>
<keyword evidence="3" id="KW-1185">Reference proteome</keyword>
<accession>A0A0L0S6H2</accession>
<feature type="compositionally biased region" description="Low complexity" evidence="1">
    <location>
        <begin position="108"/>
        <end position="121"/>
    </location>
</feature>
<dbReference type="OrthoDB" id="5584669at2759"/>
<protein>
    <recommendedName>
        <fullName evidence="4">PPM-type phosphatase domain-containing protein</fullName>
    </recommendedName>
</protein>
<name>A0A0L0S6H2_ALLM3</name>
<reference evidence="2 3" key="1">
    <citation type="submission" date="2009-11" db="EMBL/GenBank/DDBJ databases">
        <title>Annotation of Allomyces macrogynus ATCC 38327.</title>
        <authorList>
            <consortium name="The Broad Institute Genome Sequencing Platform"/>
            <person name="Russ C."/>
            <person name="Cuomo C."/>
            <person name="Burger G."/>
            <person name="Gray M.W."/>
            <person name="Holland P.W.H."/>
            <person name="King N."/>
            <person name="Lang F.B.F."/>
            <person name="Roger A.J."/>
            <person name="Ruiz-Trillo I."/>
            <person name="Young S.K."/>
            <person name="Zeng Q."/>
            <person name="Gargeya S."/>
            <person name="Fitzgerald M."/>
            <person name="Haas B."/>
            <person name="Abouelleil A."/>
            <person name="Alvarado L."/>
            <person name="Arachchi H.M."/>
            <person name="Berlin A."/>
            <person name="Chapman S.B."/>
            <person name="Gearin G."/>
            <person name="Goldberg J."/>
            <person name="Griggs A."/>
            <person name="Gujja S."/>
            <person name="Hansen M."/>
            <person name="Heiman D."/>
            <person name="Howarth C."/>
            <person name="Larimer J."/>
            <person name="Lui A."/>
            <person name="MacDonald P.J.P."/>
            <person name="McCowen C."/>
            <person name="Montmayeur A."/>
            <person name="Murphy C."/>
            <person name="Neiman D."/>
            <person name="Pearson M."/>
            <person name="Priest M."/>
            <person name="Roberts A."/>
            <person name="Saif S."/>
            <person name="Shea T."/>
            <person name="Sisk P."/>
            <person name="Stolte C."/>
            <person name="Sykes S."/>
            <person name="Wortman J."/>
            <person name="Nusbaum C."/>
            <person name="Birren B."/>
        </authorList>
    </citation>
    <scope>NUCLEOTIDE SEQUENCE [LARGE SCALE GENOMIC DNA]</scope>
    <source>
        <strain evidence="2 3">ATCC 38327</strain>
    </source>
</reference>
<feature type="compositionally biased region" description="Pro residues" evidence="1">
    <location>
        <begin position="135"/>
        <end position="147"/>
    </location>
</feature>
<dbReference type="VEuPathDB" id="FungiDB:AMAG_05015"/>
<evidence type="ECO:0000313" key="3">
    <source>
        <dbReference type="Proteomes" id="UP000054350"/>
    </source>
</evidence>
<dbReference type="EMBL" id="GG745332">
    <property type="protein sequence ID" value="KNE58203.1"/>
    <property type="molecule type" value="Genomic_DNA"/>
</dbReference>
<dbReference type="Gene3D" id="3.60.40.10">
    <property type="entry name" value="PPM-type phosphatase domain"/>
    <property type="match status" value="1"/>
</dbReference>
<reference evidence="3" key="2">
    <citation type="submission" date="2009-11" db="EMBL/GenBank/DDBJ databases">
        <title>The Genome Sequence of Allomyces macrogynus strain ATCC 38327.</title>
        <authorList>
            <consortium name="The Broad Institute Genome Sequencing Platform"/>
            <person name="Russ C."/>
            <person name="Cuomo C."/>
            <person name="Shea T."/>
            <person name="Young S.K."/>
            <person name="Zeng Q."/>
            <person name="Koehrsen M."/>
            <person name="Haas B."/>
            <person name="Borodovsky M."/>
            <person name="Guigo R."/>
            <person name="Alvarado L."/>
            <person name="Berlin A."/>
            <person name="Borenstein D."/>
            <person name="Chen Z."/>
            <person name="Engels R."/>
            <person name="Freedman E."/>
            <person name="Gellesch M."/>
            <person name="Goldberg J."/>
            <person name="Griggs A."/>
            <person name="Gujja S."/>
            <person name="Heiman D."/>
            <person name="Hepburn T."/>
            <person name="Howarth C."/>
            <person name="Jen D."/>
            <person name="Larson L."/>
            <person name="Lewis B."/>
            <person name="Mehta T."/>
            <person name="Park D."/>
            <person name="Pearson M."/>
            <person name="Roberts A."/>
            <person name="Saif S."/>
            <person name="Shenoy N."/>
            <person name="Sisk P."/>
            <person name="Stolte C."/>
            <person name="Sykes S."/>
            <person name="Walk T."/>
            <person name="White J."/>
            <person name="Yandava C."/>
            <person name="Burger G."/>
            <person name="Gray M.W."/>
            <person name="Holland P.W.H."/>
            <person name="King N."/>
            <person name="Lang F.B.F."/>
            <person name="Roger A.J."/>
            <person name="Ruiz-Trillo I."/>
            <person name="Lander E."/>
            <person name="Nusbaum C."/>
        </authorList>
    </citation>
    <scope>NUCLEOTIDE SEQUENCE [LARGE SCALE GENOMIC DNA]</scope>
    <source>
        <strain evidence="3">ATCC 38327</strain>
    </source>
</reference>
<gene>
    <name evidence="2" type="ORF">AMAG_05015</name>
</gene>
<evidence type="ECO:0000256" key="1">
    <source>
        <dbReference type="SAM" id="MobiDB-lite"/>
    </source>
</evidence>
<dbReference type="SUPFAM" id="SSF81606">
    <property type="entry name" value="PP2C-like"/>
    <property type="match status" value="1"/>
</dbReference>